<dbReference type="Proteomes" id="UP001610063">
    <property type="component" value="Unassembled WGS sequence"/>
</dbReference>
<feature type="domain" description="DUF6268" evidence="1">
    <location>
        <begin position="64"/>
        <end position="254"/>
    </location>
</feature>
<evidence type="ECO:0000259" key="1">
    <source>
        <dbReference type="Pfam" id="PF19783"/>
    </source>
</evidence>
<comment type="caution">
    <text evidence="2">The sequence shown here is derived from an EMBL/GenBank/DDBJ whole genome shotgun (WGS) entry which is preliminary data.</text>
</comment>
<accession>A0ABW7NDK4</accession>
<dbReference type="EMBL" id="JBIPKE010000020">
    <property type="protein sequence ID" value="MFH6985619.1"/>
    <property type="molecule type" value="Genomic_DNA"/>
</dbReference>
<gene>
    <name evidence="2" type="ORF">ACHKAR_19360</name>
</gene>
<evidence type="ECO:0000313" key="3">
    <source>
        <dbReference type="Proteomes" id="UP001610063"/>
    </source>
</evidence>
<organism evidence="2 3">
    <name type="scientific">Marinoscillum luteum</name>
    <dbReference type="NCBI Taxonomy" id="861051"/>
    <lineage>
        <taxon>Bacteria</taxon>
        <taxon>Pseudomonadati</taxon>
        <taxon>Bacteroidota</taxon>
        <taxon>Cytophagia</taxon>
        <taxon>Cytophagales</taxon>
        <taxon>Reichenbachiellaceae</taxon>
        <taxon>Marinoscillum</taxon>
    </lineage>
</organism>
<protein>
    <submittedName>
        <fullName evidence="2">DUF6268 family outer membrane beta-barrel protein</fullName>
    </submittedName>
</protein>
<proteinExistence type="predicted"/>
<name>A0ABW7NDK4_9BACT</name>
<dbReference type="InterPro" id="IPR046235">
    <property type="entry name" value="DUF6268"/>
</dbReference>
<reference evidence="2 3" key="1">
    <citation type="journal article" date="2013" name="Int. J. Syst. Evol. Microbiol.">
        <title>Marinoscillum luteum sp. nov., isolated from marine sediment.</title>
        <authorList>
            <person name="Cha I.T."/>
            <person name="Park S.J."/>
            <person name="Kim S.J."/>
            <person name="Kim J.G."/>
            <person name="Jung M.Y."/>
            <person name="Shin K.S."/>
            <person name="Kwon K.K."/>
            <person name="Yang S.H."/>
            <person name="Seo Y.S."/>
            <person name="Rhee S.K."/>
        </authorList>
    </citation>
    <scope>NUCLEOTIDE SEQUENCE [LARGE SCALE GENOMIC DNA]</scope>
    <source>
        <strain evidence="2 3">KCTC 23939</strain>
    </source>
</reference>
<dbReference type="Pfam" id="PF19783">
    <property type="entry name" value="DUF6268"/>
    <property type="match status" value="1"/>
</dbReference>
<evidence type="ECO:0000313" key="2">
    <source>
        <dbReference type="EMBL" id="MFH6985619.1"/>
    </source>
</evidence>
<sequence>MKRQFYFALWMISCFAYGQSSIDLFTLSYKHGFSQPVSGQQANAAENVALLNLKIPIVFSESTIWYNDLTYQGFVVDYDGASSVIDPTRLHGLILQAGLVRKLSETTGFQLLLAPRLMSDFQQLDWQHGQLGGIGLFEKKYSDRLLMRYGLMYNRELFGHMFVPLVFVDWKISERWSINGLLPVFGKLNYQAHPRLGMGLSLFGLITSFQLGDPVYNGDYIERKSVDLSLYGRYRLAGNLHFEARFGYALGRSYRQFNEGDEVDFRITIATFGDDRTQQNVDFSAGPILDIRLVYNLPLD</sequence>
<keyword evidence="3" id="KW-1185">Reference proteome</keyword>
<dbReference type="RefSeq" id="WP_395419036.1">
    <property type="nucleotide sequence ID" value="NZ_JBIPKE010000020.1"/>
</dbReference>